<protein>
    <recommendedName>
        <fullName evidence="1">SOSS complex subunit A homolog</fullName>
    </recommendedName>
</protein>
<organism evidence="5">
    <name type="scientific">Graphocephala atropunctata</name>
    <dbReference type="NCBI Taxonomy" id="36148"/>
    <lineage>
        <taxon>Eukaryota</taxon>
        <taxon>Metazoa</taxon>
        <taxon>Ecdysozoa</taxon>
        <taxon>Arthropoda</taxon>
        <taxon>Hexapoda</taxon>
        <taxon>Insecta</taxon>
        <taxon>Pterygota</taxon>
        <taxon>Neoptera</taxon>
        <taxon>Paraneoptera</taxon>
        <taxon>Hemiptera</taxon>
        <taxon>Auchenorrhyncha</taxon>
        <taxon>Membracoidea</taxon>
        <taxon>Cicadellidae</taxon>
        <taxon>Cicadellinae</taxon>
        <taxon>Cicadellini</taxon>
        <taxon>Graphocephala</taxon>
    </lineage>
</organism>
<name>A0A1B6L0J6_9HEMI</name>
<dbReference type="PANTHER" id="PTHR13587">
    <property type="entry name" value="INTEGRATOR COMPLEX SUBUNIT 3"/>
    <property type="match status" value="1"/>
</dbReference>
<evidence type="ECO:0000313" key="5">
    <source>
        <dbReference type="EMBL" id="JAT17218.1"/>
    </source>
</evidence>
<dbReference type="AlphaFoldDB" id="A0A1B6L0J6"/>
<gene>
    <name evidence="5" type="ORF">g.7547</name>
</gene>
<dbReference type="PANTHER" id="PTHR13587:SF7">
    <property type="entry name" value="INTEGRATOR COMPLEX SUBUNIT 3"/>
    <property type="match status" value="1"/>
</dbReference>
<evidence type="ECO:0000256" key="3">
    <source>
        <dbReference type="SAM" id="MobiDB-lite"/>
    </source>
</evidence>
<feature type="region of interest" description="Disordered" evidence="3">
    <location>
        <begin position="301"/>
        <end position="334"/>
    </location>
</feature>
<evidence type="ECO:0000256" key="2">
    <source>
        <dbReference type="ARBA" id="ARBA00054331"/>
    </source>
</evidence>
<sequence>MEQQKVSTSRLFVTSIIESKRDEIEEKLEQGYQTLHGLVSGLSEKEAHDALNSAVSRDKAHEEAVTLGLLCVILSEPQHAIKSFRDLTLVTRDGLQLVMMNLSQLAVEKWLRMVDVARSQLLWLLRELIRTGAVGVDNVCYNLMRHAAGGDVSPRNIALVDYMLDTFVENRTWLEKHPVLLSSMVYNYLRLIEDHAAPQFVALRQKEISFVVTLLRERFADCMVIGRDLVRLLQNVARIPEIELLWRDVLNNPKSLCPSFTGAHVAPLPAGPAHARDGAQGGVPHVARTVRPAQAIPGLVPEAVPGDARVPDPAHRPDPLHRRRDPSHQRVAVL</sequence>
<evidence type="ECO:0000259" key="4">
    <source>
        <dbReference type="Pfam" id="PF10189"/>
    </source>
</evidence>
<reference evidence="5" key="1">
    <citation type="submission" date="2015-11" db="EMBL/GenBank/DDBJ databases">
        <title>De novo transcriptome assembly of four potential Pierce s Disease insect vectors from Arizona vineyards.</title>
        <authorList>
            <person name="Tassone E.E."/>
        </authorList>
    </citation>
    <scope>NUCLEOTIDE SEQUENCE</scope>
</reference>
<proteinExistence type="predicted"/>
<dbReference type="GO" id="GO:0005737">
    <property type="term" value="C:cytoplasm"/>
    <property type="evidence" value="ECO:0007669"/>
    <property type="project" value="TreeGrafter"/>
</dbReference>
<dbReference type="EMBL" id="GEBQ01022759">
    <property type="protein sequence ID" value="JAT17218.1"/>
    <property type="molecule type" value="Transcribed_RNA"/>
</dbReference>
<feature type="domain" description="Integrator complex subunit 3 N-terminal" evidence="4">
    <location>
        <begin position="62"/>
        <end position="263"/>
    </location>
</feature>
<comment type="function">
    <text evidence="2">Component of the integrator complex, a multiprotein complex that terminates RNA polymerase II (Pol II) transcription in the promoter-proximal region of genes. The integrator complex provides a quality checkpoint during transcription elongation by driving premature transcription termination of transcripts that are unfavorably configured for transcriptional elongation: the complex terminates transcription by (1) catalyzing dephosphorylation of the C-terminal domain (CTD) of Pol II subunit Polr2A/Rbp1 and Spt5, and (2) degrading the exiting nascent RNA transcript via endonuclease activity. The integrator complex is also involved in the 3'-end processing of the U7 snRNA, and also the spliceosomal snRNAs U1, U2, U4 and U5.</text>
</comment>
<feature type="compositionally biased region" description="Basic and acidic residues" evidence="3">
    <location>
        <begin position="309"/>
        <end position="320"/>
    </location>
</feature>
<evidence type="ECO:0000256" key="1">
    <source>
        <dbReference type="ARBA" id="ARBA00032741"/>
    </source>
</evidence>
<accession>A0A1B6L0J6</accession>
<dbReference type="InterPro" id="IPR019333">
    <property type="entry name" value="INTS3_N"/>
</dbReference>
<dbReference type="Pfam" id="PF10189">
    <property type="entry name" value="Ints3_N"/>
    <property type="match status" value="1"/>
</dbReference>
<dbReference type="InterPro" id="IPR045334">
    <property type="entry name" value="INTS3"/>
</dbReference>